<evidence type="ECO:0000256" key="4">
    <source>
        <dbReference type="ARBA" id="ARBA00005254"/>
    </source>
</evidence>
<gene>
    <name evidence="13" type="ORF">J437_LFUL010267</name>
</gene>
<dbReference type="GO" id="GO:0005739">
    <property type="term" value="C:mitochondrion"/>
    <property type="evidence" value="ECO:0007669"/>
    <property type="project" value="UniProtKB-SubCell"/>
</dbReference>
<evidence type="ECO:0000256" key="7">
    <source>
        <dbReference type="ARBA" id="ARBA00022456"/>
    </source>
</evidence>
<dbReference type="Proteomes" id="UP000792457">
    <property type="component" value="Unassembled WGS sequence"/>
</dbReference>
<evidence type="ECO:0000256" key="5">
    <source>
        <dbReference type="ARBA" id="ARBA00011915"/>
    </source>
</evidence>
<evidence type="ECO:0000256" key="9">
    <source>
        <dbReference type="ARBA" id="ARBA00023128"/>
    </source>
</evidence>
<dbReference type="PANTHER" id="PTHR43176:SF3">
    <property type="entry name" value="3-HYDROXYISOBUTYRYL-COA HYDROLASE, MITOCHONDRIAL"/>
    <property type="match status" value="1"/>
</dbReference>
<name>A0A8K0KC25_LADFU</name>
<comment type="catalytic activity">
    <reaction evidence="1">
        <text>3-hydroxy-2-methylpropanoyl-CoA + H2O = 3-hydroxy-2-methylpropanoate + CoA + H(+)</text>
        <dbReference type="Rhea" id="RHEA:20888"/>
        <dbReference type="ChEBI" id="CHEBI:11805"/>
        <dbReference type="ChEBI" id="CHEBI:15377"/>
        <dbReference type="ChEBI" id="CHEBI:15378"/>
        <dbReference type="ChEBI" id="CHEBI:57287"/>
        <dbReference type="ChEBI" id="CHEBI:57340"/>
        <dbReference type="EC" id="3.1.2.4"/>
    </reaction>
</comment>
<accession>A0A8K0KC25</accession>
<proteinExistence type="inferred from homology"/>
<dbReference type="EC" id="3.1.2.4" evidence="5"/>
<dbReference type="AlphaFoldDB" id="A0A8K0KC25"/>
<keyword evidence="9" id="KW-0496">Mitochondrion</keyword>
<dbReference type="OrthoDB" id="1737613at2759"/>
<dbReference type="Gene3D" id="3.90.226.10">
    <property type="entry name" value="2-enoyl-CoA Hydratase, Chain A, domain 1"/>
    <property type="match status" value="1"/>
</dbReference>
<evidence type="ECO:0000256" key="1">
    <source>
        <dbReference type="ARBA" id="ARBA00001709"/>
    </source>
</evidence>
<comment type="function">
    <text evidence="10">Hydrolyzes 3-hydroxyisobutyryl-CoA (HIBYL-CoA), a saline catabolite. Has high activity toward isobutyryl-CoA. Could be an isobutyryl-CoA dehydrogenase that functions in valine catabolism. Also hydrolyzes 3-hydroxypropanoyl-CoA.</text>
</comment>
<dbReference type="InterPro" id="IPR032259">
    <property type="entry name" value="HIBYL-CoA-H"/>
</dbReference>
<comment type="subcellular location">
    <subcellularLocation>
        <location evidence="2">Mitochondrion</location>
    </subcellularLocation>
</comment>
<dbReference type="InterPro" id="IPR045004">
    <property type="entry name" value="ECH_dom"/>
</dbReference>
<keyword evidence="8" id="KW-0378">Hydrolase</keyword>
<dbReference type="InterPro" id="IPR029045">
    <property type="entry name" value="ClpP/crotonase-like_dom_sf"/>
</dbReference>
<dbReference type="GO" id="GO:0003860">
    <property type="term" value="F:3-hydroxyisobutyryl-CoA hydrolase activity"/>
    <property type="evidence" value="ECO:0007669"/>
    <property type="project" value="UniProtKB-EC"/>
</dbReference>
<sequence>MILSPKLNRHRHLSALSVLIFQLWEEVSNAKMVIQLMQKHSMSLIRSSLKVVALNGIRCLSSSTDEVIFQTKNKIGIVTLNRPKALNALNLSMIRKIHPLLKEWENEMSMVIIKGSGDKAFCAGGDVRAVTEAGKKGESLTKDFFREEYMLNSLIGTYHIPYVAFIHGITMGGGVGLSVHGQYRVATEKTLFAMPETAIGLFPDVGGSYFLPRMGGKLGLYLALTGHRLKGIDVLRAGVATHYVDSSRLQDLEKDLVQSKNPESEVPQILRKYTNEHDKGQPFSLQPHVEKINKYFSATSVEGIFQALEKDSSEWSQQTLKTLQKMSPTSMKVTLKQLEEGSTKNLQECLAMEYRLTQRFCADHDFYEGVRAVLVDKDNSPKWKPNKLEDVSSSKVSSFFENLPEKEELML</sequence>
<keyword evidence="7" id="KW-0101">Branched-chain amino acid catabolism</keyword>
<dbReference type="EMBL" id="KZ308441">
    <property type="protein sequence ID" value="KAG8229678.1"/>
    <property type="molecule type" value="Genomic_DNA"/>
</dbReference>
<reference evidence="13" key="1">
    <citation type="submission" date="2013-04" db="EMBL/GenBank/DDBJ databases">
        <authorList>
            <person name="Qu J."/>
            <person name="Murali S.C."/>
            <person name="Bandaranaike D."/>
            <person name="Bellair M."/>
            <person name="Blankenburg K."/>
            <person name="Chao H."/>
            <person name="Dinh H."/>
            <person name="Doddapaneni H."/>
            <person name="Downs B."/>
            <person name="Dugan-Rocha S."/>
            <person name="Elkadiri S."/>
            <person name="Gnanaolivu R.D."/>
            <person name="Hernandez B."/>
            <person name="Javaid M."/>
            <person name="Jayaseelan J.C."/>
            <person name="Lee S."/>
            <person name="Li M."/>
            <person name="Ming W."/>
            <person name="Munidasa M."/>
            <person name="Muniz J."/>
            <person name="Nguyen L."/>
            <person name="Ongeri F."/>
            <person name="Osuji N."/>
            <person name="Pu L.-L."/>
            <person name="Puazo M."/>
            <person name="Qu C."/>
            <person name="Quiroz J."/>
            <person name="Raj R."/>
            <person name="Weissenberger G."/>
            <person name="Xin Y."/>
            <person name="Zou X."/>
            <person name="Han Y."/>
            <person name="Richards S."/>
            <person name="Worley K."/>
            <person name="Muzny D."/>
            <person name="Gibbs R."/>
        </authorList>
    </citation>
    <scope>NUCLEOTIDE SEQUENCE</scope>
    <source>
        <strain evidence="13">Sampled in the wild</strain>
    </source>
</reference>
<comment type="pathway">
    <text evidence="3">Amino-acid degradation; L-valine degradation.</text>
</comment>
<keyword evidence="14" id="KW-1185">Reference proteome</keyword>
<organism evidence="13 14">
    <name type="scientific">Ladona fulva</name>
    <name type="common">Scarce chaser dragonfly</name>
    <name type="synonym">Libellula fulva</name>
    <dbReference type="NCBI Taxonomy" id="123851"/>
    <lineage>
        <taxon>Eukaryota</taxon>
        <taxon>Metazoa</taxon>
        <taxon>Ecdysozoa</taxon>
        <taxon>Arthropoda</taxon>
        <taxon>Hexapoda</taxon>
        <taxon>Insecta</taxon>
        <taxon>Pterygota</taxon>
        <taxon>Palaeoptera</taxon>
        <taxon>Odonata</taxon>
        <taxon>Epiprocta</taxon>
        <taxon>Anisoptera</taxon>
        <taxon>Libelluloidea</taxon>
        <taxon>Libellulidae</taxon>
        <taxon>Ladona</taxon>
    </lineage>
</organism>
<evidence type="ECO:0000256" key="3">
    <source>
        <dbReference type="ARBA" id="ARBA00005109"/>
    </source>
</evidence>
<comment type="similarity">
    <text evidence="4">Belongs to the enoyl-CoA hydratase/isomerase family.</text>
</comment>
<dbReference type="UniPathway" id="UPA00362"/>
<evidence type="ECO:0000313" key="14">
    <source>
        <dbReference type="Proteomes" id="UP000792457"/>
    </source>
</evidence>
<evidence type="ECO:0000259" key="12">
    <source>
        <dbReference type="Pfam" id="PF16113"/>
    </source>
</evidence>
<protein>
    <recommendedName>
        <fullName evidence="6">3-hydroxyisobutyryl-CoA hydrolase, mitochondrial</fullName>
        <ecNumber evidence="5">3.1.2.4</ecNumber>
    </recommendedName>
    <alternativeName>
        <fullName evidence="11">3-hydroxyisobutyryl-coenzyme A hydrolase</fullName>
    </alternativeName>
</protein>
<dbReference type="PANTHER" id="PTHR43176">
    <property type="entry name" value="3-HYDROXYISOBUTYRYL-COA HYDROLASE-RELATED"/>
    <property type="match status" value="1"/>
</dbReference>
<comment type="caution">
    <text evidence="13">The sequence shown here is derived from an EMBL/GenBank/DDBJ whole genome shotgun (WGS) entry which is preliminary data.</text>
</comment>
<dbReference type="NCBIfam" id="NF004127">
    <property type="entry name" value="PRK05617.1"/>
    <property type="match status" value="1"/>
</dbReference>
<evidence type="ECO:0000313" key="13">
    <source>
        <dbReference type="EMBL" id="KAG8229678.1"/>
    </source>
</evidence>
<feature type="domain" description="Enoyl-CoA hydratase/isomerase" evidence="12">
    <location>
        <begin position="75"/>
        <end position="400"/>
    </location>
</feature>
<evidence type="ECO:0000256" key="6">
    <source>
        <dbReference type="ARBA" id="ARBA00016714"/>
    </source>
</evidence>
<dbReference type="SUPFAM" id="SSF52096">
    <property type="entry name" value="ClpP/crotonase"/>
    <property type="match status" value="1"/>
</dbReference>
<dbReference type="GO" id="GO:0006574">
    <property type="term" value="P:L-valine catabolic process"/>
    <property type="evidence" value="ECO:0007669"/>
    <property type="project" value="UniProtKB-UniPathway"/>
</dbReference>
<evidence type="ECO:0000256" key="10">
    <source>
        <dbReference type="ARBA" id="ARBA00024871"/>
    </source>
</evidence>
<reference evidence="13" key="2">
    <citation type="submission" date="2017-10" db="EMBL/GenBank/DDBJ databases">
        <title>Ladona fulva Genome sequencing and assembly.</title>
        <authorList>
            <person name="Murali S."/>
            <person name="Richards S."/>
            <person name="Bandaranaike D."/>
            <person name="Bellair M."/>
            <person name="Blankenburg K."/>
            <person name="Chao H."/>
            <person name="Dinh H."/>
            <person name="Doddapaneni H."/>
            <person name="Dugan-Rocha S."/>
            <person name="Elkadiri S."/>
            <person name="Gnanaolivu R."/>
            <person name="Hernandez B."/>
            <person name="Skinner E."/>
            <person name="Javaid M."/>
            <person name="Lee S."/>
            <person name="Li M."/>
            <person name="Ming W."/>
            <person name="Munidasa M."/>
            <person name="Muniz J."/>
            <person name="Nguyen L."/>
            <person name="Hughes D."/>
            <person name="Osuji N."/>
            <person name="Pu L.-L."/>
            <person name="Puazo M."/>
            <person name="Qu C."/>
            <person name="Quiroz J."/>
            <person name="Raj R."/>
            <person name="Weissenberger G."/>
            <person name="Xin Y."/>
            <person name="Zou X."/>
            <person name="Han Y."/>
            <person name="Worley K."/>
            <person name="Muzny D."/>
            <person name="Gibbs R."/>
        </authorList>
    </citation>
    <scope>NUCLEOTIDE SEQUENCE</scope>
    <source>
        <strain evidence="13">Sampled in the wild</strain>
    </source>
</reference>
<dbReference type="FunFam" id="3.90.226.10:FF:000026">
    <property type="entry name" value="3-hydroxyisobutyryl-CoA hydrolase, mitochondrial"/>
    <property type="match status" value="1"/>
</dbReference>
<evidence type="ECO:0000256" key="2">
    <source>
        <dbReference type="ARBA" id="ARBA00004173"/>
    </source>
</evidence>
<dbReference type="CDD" id="cd06558">
    <property type="entry name" value="crotonase-like"/>
    <property type="match status" value="1"/>
</dbReference>
<dbReference type="Pfam" id="PF16113">
    <property type="entry name" value="ECH_2"/>
    <property type="match status" value="1"/>
</dbReference>
<evidence type="ECO:0000256" key="11">
    <source>
        <dbReference type="ARBA" id="ARBA00031181"/>
    </source>
</evidence>
<evidence type="ECO:0000256" key="8">
    <source>
        <dbReference type="ARBA" id="ARBA00022801"/>
    </source>
</evidence>